<dbReference type="GO" id="GO:0016491">
    <property type="term" value="F:oxidoreductase activity"/>
    <property type="evidence" value="ECO:0007669"/>
    <property type="project" value="UniProtKB-KW"/>
</dbReference>
<evidence type="ECO:0000259" key="4">
    <source>
        <dbReference type="Pfam" id="PF01408"/>
    </source>
</evidence>
<dbReference type="EMBL" id="HBFR01020902">
    <property type="protein sequence ID" value="CAD8887850.1"/>
    <property type="molecule type" value="Transcribed_RNA"/>
</dbReference>
<protein>
    <recommendedName>
        <fullName evidence="4">Gfo/Idh/MocA-like oxidoreductase N-terminal domain-containing protein</fullName>
    </recommendedName>
</protein>
<dbReference type="PANTHER" id="PTHR42840">
    <property type="entry name" value="NAD(P)-BINDING ROSSMANN-FOLD SUPERFAMILY PROTEIN-RELATED"/>
    <property type="match status" value="1"/>
</dbReference>
<dbReference type="Gene3D" id="3.40.50.720">
    <property type="entry name" value="NAD(P)-binding Rossmann-like Domain"/>
    <property type="match status" value="1"/>
</dbReference>
<dbReference type="PANTHER" id="PTHR42840:SF3">
    <property type="entry name" value="BINDING ROSSMANN FOLD OXIDOREDUCTASE, PUTATIVE (AFU_ORTHOLOGUE AFUA_2G10240)-RELATED"/>
    <property type="match status" value="1"/>
</dbReference>
<reference evidence="5" key="1">
    <citation type="submission" date="2021-01" db="EMBL/GenBank/DDBJ databases">
        <authorList>
            <person name="Corre E."/>
            <person name="Pelletier E."/>
            <person name="Niang G."/>
            <person name="Scheremetjew M."/>
            <person name="Finn R."/>
            <person name="Kale V."/>
            <person name="Holt S."/>
            <person name="Cochrane G."/>
            <person name="Meng A."/>
            <person name="Brown T."/>
            <person name="Cohen L."/>
        </authorList>
    </citation>
    <scope>NUCLEOTIDE SEQUENCE</scope>
    <source>
        <strain evidence="5">308</strain>
    </source>
</reference>
<dbReference type="GO" id="GO:0006740">
    <property type="term" value="P:NADPH regeneration"/>
    <property type="evidence" value="ECO:0007669"/>
    <property type="project" value="TreeGrafter"/>
</dbReference>
<dbReference type="GO" id="GO:0000166">
    <property type="term" value="F:nucleotide binding"/>
    <property type="evidence" value="ECO:0007669"/>
    <property type="project" value="InterPro"/>
</dbReference>
<evidence type="ECO:0000313" key="5">
    <source>
        <dbReference type="EMBL" id="CAD8887850.1"/>
    </source>
</evidence>
<sequence length="456" mass="50306">MNALSSALLYHVLGLLHLLPSADAGLFQKWRRQRPTVADLSPPPPPPPPPISFASLLEHAQDAVAEMSYFSAAILFTCLCVAIVMVRTMRGKEKKIDAVDVVVVGCGLPKRGMGWYHLTQLLEMRRVRVIGVVEPFFLGDGCPNVPREFTTMVEDLRSRGIKCVGNVEELGTLSHRPTVCLIAGRTADNPRLFERCIDAGASTIYLEKPGAATVEELTRMKHLAASRYVKVYMGYNKNITPYVRRALDFSRSAPGSQLLFVHNNSYARSELGECFARNAEGMLRNMAIHELALLVSFFGATVDNLAALEIETDPAVSEKLTVPHVGPGGATENHTDFSRIGFRVKTAEGEMAGVRADRCGGNVSYAAVLDGETGKELRRFRFPEPDQAREFDTKCKADPEMMPYFHLQSEDYLELKARVVNSVLSRTEAQDVATIDVAIEALKLAKYATSKLMDKL</sequence>
<keyword evidence="3" id="KW-0732">Signal</keyword>
<keyword evidence="2" id="KW-1133">Transmembrane helix</keyword>
<proteinExistence type="predicted"/>
<evidence type="ECO:0000256" key="3">
    <source>
        <dbReference type="SAM" id="SignalP"/>
    </source>
</evidence>
<keyword evidence="1" id="KW-0560">Oxidoreductase</keyword>
<gene>
    <name evidence="5" type="ORF">CHYS00102_LOCUS15048</name>
</gene>
<dbReference type="AlphaFoldDB" id="A0A7S1BJM4"/>
<feature type="chain" id="PRO_5031379032" description="Gfo/Idh/MocA-like oxidoreductase N-terminal domain-containing protein" evidence="3">
    <location>
        <begin position="25"/>
        <end position="456"/>
    </location>
</feature>
<keyword evidence="2" id="KW-0472">Membrane</keyword>
<accession>A0A7S1BJM4</accession>
<dbReference type="SUPFAM" id="SSF51735">
    <property type="entry name" value="NAD(P)-binding Rossmann-fold domains"/>
    <property type="match status" value="1"/>
</dbReference>
<keyword evidence="2" id="KW-0812">Transmembrane</keyword>
<dbReference type="InterPro" id="IPR036291">
    <property type="entry name" value="NAD(P)-bd_dom_sf"/>
</dbReference>
<dbReference type="InterPro" id="IPR000683">
    <property type="entry name" value="Gfo/Idh/MocA-like_OxRdtase_N"/>
</dbReference>
<organism evidence="5">
    <name type="scientific">Corethron hystrix</name>
    <dbReference type="NCBI Taxonomy" id="216773"/>
    <lineage>
        <taxon>Eukaryota</taxon>
        <taxon>Sar</taxon>
        <taxon>Stramenopiles</taxon>
        <taxon>Ochrophyta</taxon>
        <taxon>Bacillariophyta</taxon>
        <taxon>Coscinodiscophyceae</taxon>
        <taxon>Corethrophycidae</taxon>
        <taxon>Corethrales</taxon>
        <taxon>Corethraceae</taxon>
        <taxon>Corethron</taxon>
    </lineage>
</organism>
<dbReference type="GO" id="GO:0005737">
    <property type="term" value="C:cytoplasm"/>
    <property type="evidence" value="ECO:0007669"/>
    <property type="project" value="TreeGrafter"/>
</dbReference>
<evidence type="ECO:0000256" key="1">
    <source>
        <dbReference type="ARBA" id="ARBA00023002"/>
    </source>
</evidence>
<feature type="transmembrane region" description="Helical" evidence="2">
    <location>
        <begin position="67"/>
        <end position="86"/>
    </location>
</feature>
<evidence type="ECO:0000256" key="2">
    <source>
        <dbReference type="SAM" id="Phobius"/>
    </source>
</evidence>
<feature type="signal peptide" evidence="3">
    <location>
        <begin position="1"/>
        <end position="24"/>
    </location>
</feature>
<dbReference type="Pfam" id="PF01408">
    <property type="entry name" value="GFO_IDH_MocA"/>
    <property type="match status" value="1"/>
</dbReference>
<name>A0A7S1BJM4_9STRA</name>
<feature type="domain" description="Gfo/Idh/MocA-like oxidoreductase N-terminal" evidence="4">
    <location>
        <begin position="156"/>
        <end position="235"/>
    </location>
</feature>